<reference evidence="12" key="1">
    <citation type="submission" date="2023-03" db="EMBL/GenBank/DDBJ databases">
        <title>Electrophorus voltai genome.</title>
        <authorList>
            <person name="Bian C."/>
        </authorList>
    </citation>
    <scope>NUCLEOTIDE SEQUENCE</scope>
    <source>
        <strain evidence="12">CB-2022</strain>
        <tissue evidence="12">Muscle</tissue>
    </source>
</reference>
<proteinExistence type="inferred from homology"/>
<dbReference type="PROSITE" id="PS50262">
    <property type="entry name" value="G_PROTEIN_RECEP_F1_2"/>
    <property type="match status" value="1"/>
</dbReference>
<organism evidence="12 13">
    <name type="scientific">Electrophorus voltai</name>
    <dbReference type="NCBI Taxonomy" id="2609070"/>
    <lineage>
        <taxon>Eukaryota</taxon>
        <taxon>Metazoa</taxon>
        <taxon>Chordata</taxon>
        <taxon>Craniata</taxon>
        <taxon>Vertebrata</taxon>
        <taxon>Euteleostomi</taxon>
        <taxon>Actinopterygii</taxon>
        <taxon>Neopterygii</taxon>
        <taxon>Teleostei</taxon>
        <taxon>Ostariophysi</taxon>
        <taxon>Gymnotiformes</taxon>
        <taxon>Gymnotoidei</taxon>
        <taxon>Gymnotidae</taxon>
        <taxon>Electrophorus</taxon>
    </lineage>
</organism>
<dbReference type="PRINTS" id="PR00237">
    <property type="entry name" value="GPCRRHODOPSN"/>
</dbReference>
<dbReference type="PROSITE" id="PS00237">
    <property type="entry name" value="G_PROTEIN_RECEP_F1_1"/>
    <property type="match status" value="1"/>
</dbReference>
<evidence type="ECO:0000313" key="13">
    <source>
        <dbReference type="Proteomes" id="UP001239994"/>
    </source>
</evidence>
<feature type="transmembrane region" description="Helical" evidence="10">
    <location>
        <begin position="113"/>
        <end position="134"/>
    </location>
</feature>
<evidence type="ECO:0000256" key="7">
    <source>
        <dbReference type="ARBA" id="ARBA00023170"/>
    </source>
</evidence>
<dbReference type="Gene3D" id="1.20.1070.10">
    <property type="entry name" value="Rhodopsin 7-helix transmembrane proteins"/>
    <property type="match status" value="1"/>
</dbReference>
<evidence type="ECO:0000256" key="5">
    <source>
        <dbReference type="ARBA" id="ARBA00023040"/>
    </source>
</evidence>
<evidence type="ECO:0000256" key="4">
    <source>
        <dbReference type="ARBA" id="ARBA00022989"/>
    </source>
</evidence>
<evidence type="ECO:0000313" key="12">
    <source>
        <dbReference type="EMBL" id="KAK1786954.1"/>
    </source>
</evidence>
<dbReference type="PANTHER" id="PTHR46272:SF5">
    <property type="entry name" value="G-PROTEIN COUPLED RECEPTORS FAMILY 1 PROFILE DOMAIN-CONTAINING PROTEIN"/>
    <property type="match status" value="1"/>
</dbReference>
<dbReference type="GO" id="GO:0005886">
    <property type="term" value="C:plasma membrane"/>
    <property type="evidence" value="ECO:0007669"/>
    <property type="project" value="UniProtKB-SubCell"/>
</dbReference>
<dbReference type="GO" id="GO:0004930">
    <property type="term" value="F:G protein-coupled receptor activity"/>
    <property type="evidence" value="ECO:0007669"/>
    <property type="project" value="UniProtKB-KW"/>
</dbReference>
<keyword evidence="2" id="KW-1003">Cell membrane</keyword>
<dbReference type="PANTHER" id="PTHR46272">
    <property type="entry name" value="G_PROTEIN_RECEP_F1_2 DOMAIN-CONTAINING PROTEIN"/>
    <property type="match status" value="1"/>
</dbReference>
<dbReference type="SUPFAM" id="SSF81321">
    <property type="entry name" value="Family A G protein-coupled receptor-like"/>
    <property type="match status" value="1"/>
</dbReference>
<protein>
    <recommendedName>
        <fullName evidence="11">G-protein coupled receptors family 1 profile domain-containing protein</fullName>
    </recommendedName>
</protein>
<feature type="transmembrane region" description="Helical" evidence="10">
    <location>
        <begin position="31"/>
        <end position="55"/>
    </location>
</feature>
<dbReference type="InterPro" id="IPR052477">
    <property type="entry name" value="Orphan_GPCR1"/>
</dbReference>
<keyword evidence="8 9" id="KW-0807">Transducer</keyword>
<evidence type="ECO:0000256" key="10">
    <source>
        <dbReference type="SAM" id="Phobius"/>
    </source>
</evidence>
<dbReference type="EMBL" id="JAROKS010000024">
    <property type="protein sequence ID" value="KAK1786954.1"/>
    <property type="molecule type" value="Genomic_DNA"/>
</dbReference>
<evidence type="ECO:0000256" key="9">
    <source>
        <dbReference type="RuleBase" id="RU000688"/>
    </source>
</evidence>
<dbReference type="InterPro" id="IPR017452">
    <property type="entry name" value="GPCR_Rhodpsn_7TM"/>
</dbReference>
<feature type="transmembrane region" description="Helical" evidence="10">
    <location>
        <begin position="75"/>
        <end position="93"/>
    </location>
</feature>
<comment type="caution">
    <text evidence="12">The sequence shown here is derived from an EMBL/GenBank/DDBJ whole genome shotgun (WGS) entry which is preliminary data.</text>
</comment>
<evidence type="ECO:0000256" key="8">
    <source>
        <dbReference type="ARBA" id="ARBA00023224"/>
    </source>
</evidence>
<dbReference type="Pfam" id="PF00001">
    <property type="entry name" value="7tm_1"/>
    <property type="match status" value="1"/>
</dbReference>
<feature type="non-terminal residue" evidence="12">
    <location>
        <position position="312"/>
    </location>
</feature>
<gene>
    <name evidence="12" type="ORF">P4O66_017327</name>
</gene>
<evidence type="ECO:0000256" key="6">
    <source>
        <dbReference type="ARBA" id="ARBA00023136"/>
    </source>
</evidence>
<keyword evidence="13" id="KW-1185">Reference proteome</keyword>
<feature type="domain" description="G-protein coupled receptors family 1 profile" evidence="11">
    <location>
        <begin position="11"/>
        <end position="285"/>
    </location>
</feature>
<feature type="transmembrane region" description="Helical" evidence="10">
    <location>
        <begin position="223"/>
        <end position="243"/>
    </location>
</feature>
<dbReference type="Proteomes" id="UP001239994">
    <property type="component" value="Unassembled WGS sequence"/>
</dbReference>
<evidence type="ECO:0000256" key="1">
    <source>
        <dbReference type="ARBA" id="ARBA00004651"/>
    </source>
</evidence>
<name>A0AAD8YW39_9TELE</name>
<feature type="transmembrane region" description="Helical" evidence="10">
    <location>
        <begin position="263"/>
        <end position="284"/>
    </location>
</feature>
<keyword evidence="6 10" id="KW-0472">Membrane</keyword>
<dbReference type="AlphaFoldDB" id="A0AAD8YW39"/>
<comment type="subcellular location">
    <subcellularLocation>
        <location evidence="1">Cell membrane</location>
        <topology evidence="1">Multi-pass membrane protein</topology>
    </subcellularLocation>
</comment>
<evidence type="ECO:0000256" key="2">
    <source>
        <dbReference type="ARBA" id="ARBA00022475"/>
    </source>
</evidence>
<keyword evidence="4 10" id="KW-1133">Transmembrane helix</keyword>
<keyword evidence="5 9" id="KW-0297">G-protein coupled receptor</keyword>
<dbReference type="InterPro" id="IPR000276">
    <property type="entry name" value="GPCR_Rhodpsn"/>
</dbReference>
<evidence type="ECO:0000256" key="3">
    <source>
        <dbReference type="ARBA" id="ARBA00022692"/>
    </source>
</evidence>
<sequence length="312" mass="35687">MNSDNSLCPIANTVSFLIFWRRKCMLSKSSTMYLMAMAVADTAVLVFIVVLELSVKYHTVEPFWSREPWCNLRDIFSYGAYNASTWLVVVFTAERFLAITTWGMRNRLCHTRAALWVIGGVFVLGHLFAVPHYWAYVSVHDRKLKRWFCVYRTDASVEYVGTVVSLQTALSHVLPFVVVGVTNSLTLRQISLSNRVHVEAECRAATRGHKVPPLLRSRKRKSVVLLVTVSMTFVLLSITRSITQIVLRSWKWDIDHDDYSLEINVAADIGNMLTLLNSAVNMYLYACTQSKFRQEVLTCVRYFLCRGCLDCN</sequence>
<feature type="transmembrane region" description="Helical" evidence="10">
    <location>
        <begin position="169"/>
        <end position="187"/>
    </location>
</feature>
<accession>A0AAD8YW39</accession>
<keyword evidence="7 9" id="KW-0675">Receptor</keyword>
<keyword evidence="3 9" id="KW-0812">Transmembrane</keyword>
<evidence type="ECO:0000259" key="11">
    <source>
        <dbReference type="PROSITE" id="PS50262"/>
    </source>
</evidence>
<comment type="similarity">
    <text evidence="9">Belongs to the G-protein coupled receptor 1 family.</text>
</comment>